<dbReference type="Pfam" id="PF18480">
    <property type="entry name" value="DUF5615"/>
    <property type="match status" value="1"/>
</dbReference>
<organism evidence="2 3">
    <name type="scientific">candidate division TA06 bacterium</name>
    <dbReference type="NCBI Taxonomy" id="2250710"/>
    <lineage>
        <taxon>Bacteria</taxon>
        <taxon>Bacteria division TA06</taxon>
    </lineage>
</organism>
<name>A0A523UNM8_UNCT6</name>
<proteinExistence type="predicted"/>
<evidence type="ECO:0000313" key="2">
    <source>
        <dbReference type="EMBL" id="TET44045.1"/>
    </source>
</evidence>
<comment type="caution">
    <text evidence="2">The sequence shown here is derived from an EMBL/GenBank/DDBJ whole genome shotgun (WGS) entry which is preliminary data.</text>
</comment>
<evidence type="ECO:0000259" key="1">
    <source>
        <dbReference type="Pfam" id="PF18480"/>
    </source>
</evidence>
<dbReference type="AlphaFoldDB" id="A0A523UNM8"/>
<gene>
    <name evidence="2" type="ORF">E3J62_11450</name>
</gene>
<dbReference type="InterPro" id="IPR041049">
    <property type="entry name" value="DUF5615"/>
</dbReference>
<dbReference type="Proteomes" id="UP000315525">
    <property type="component" value="Unassembled WGS sequence"/>
</dbReference>
<reference evidence="2 3" key="1">
    <citation type="submission" date="2019-03" db="EMBL/GenBank/DDBJ databases">
        <title>Metabolic potential of uncultured bacteria and archaea associated with petroleum seepage in deep-sea sediments.</title>
        <authorList>
            <person name="Dong X."/>
            <person name="Hubert C."/>
        </authorList>
    </citation>
    <scope>NUCLEOTIDE SEQUENCE [LARGE SCALE GENOMIC DNA]</scope>
    <source>
        <strain evidence="2">E44_bin18</strain>
    </source>
</reference>
<sequence>MGWQAIEIGEEEIRDLERAFAAKSKFLADESVGQETIEVLREAGLNVKGILEIALAGRGDEDIYALAHKEDRILLSHDSDFLDDQRFPPRRNPGVVILPSPSGNRGGLVHALQNMLLVVGKYRELWSETKVIFSEGDTIRAVYRNRQTGAIEKNLFLLPQHGPPMLWADEDELG</sequence>
<feature type="domain" description="DUF5615" evidence="1">
    <location>
        <begin position="25"/>
        <end position="105"/>
    </location>
</feature>
<accession>A0A523UNM8</accession>
<protein>
    <recommendedName>
        <fullName evidence="1">DUF5615 domain-containing protein</fullName>
    </recommendedName>
</protein>
<evidence type="ECO:0000313" key="3">
    <source>
        <dbReference type="Proteomes" id="UP000315525"/>
    </source>
</evidence>
<dbReference type="EMBL" id="SOJN01000141">
    <property type="protein sequence ID" value="TET44045.1"/>
    <property type="molecule type" value="Genomic_DNA"/>
</dbReference>